<dbReference type="OrthoDB" id="33904at10239"/>
<keyword evidence="1" id="KW-0596">Phosphopantetheine</keyword>
<evidence type="ECO:0000256" key="2">
    <source>
        <dbReference type="ARBA" id="ARBA00022553"/>
    </source>
</evidence>
<feature type="region of interest" description="Disordered" evidence="3">
    <location>
        <begin position="111"/>
        <end position="137"/>
    </location>
</feature>
<organism evidence="5 6">
    <name type="scientific">Prochlorococcus phage P-HM1</name>
    <dbReference type="NCBI Taxonomy" id="445700"/>
    <lineage>
        <taxon>Viruses</taxon>
        <taxon>Duplodnaviria</taxon>
        <taxon>Heunggongvirae</taxon>
        <taxon>Uroviricota</taxon>
        <taxon>Caudoviricetes</taxon>
        <taxon>Eurybiavirus</taxon>
        <taxon>Eurybiavirus PHM2</taxon>
    </lineage>
</organism>
<dbReference type="Proteomes" id="UP000006530">
    <property type="component" value="Segment"/>
</dbReference>
<evidence type="ECO:0000313" key="6">
    <source>
        <dbReference type="Proteomes" id="UP000006530"/>
    </source>
</evidence>
<dbReference type="GeneID" id="10326940"/>
<dbReference type="PANTHER" id="PTHR20863">
    <property type="entry name" value="ACYL CARRIER PROTEIN"/>
    <property type="match status" value="1"/>
</dbReference>
<dbReference type="InterPro" id="IPR003231">
    <property type="entry name" value="ACP"/>
</dbReference>
<dbReference type="GO" id="GO:0000036">
    <property type="term" value="F:acyl carrier activity"/>
    <property type="evidence" value="ECO:0007669"/>
    <property type="project" value="TreeGrafter"/>
</dbReference>
<keyword evidence="2" id="KW-0597">Phosphoprotein</keyword>
<evidence type="ECO:0000259" key="4">
    <source>
        <dbReference type="PROSITE" id="PS50075"/>
    </source>
</evidence>
<dbReference type="GO" id="GO:0000035">
    <property type="term" value="F:acyl binding"/>
    <property type="evidence" value="ECO:0007669"/>
    <property type="project" value="TreeGrafter"/>
</dbReference>
<sequence length="158" mass="17765">MAYNHTYAQIKDILKSSKKVTKDMMIEISSLAIKETLGDRGANLDIKWDSKLGDDLELDSLDMVELVMFLEECFGIEIPDEEAGTIVTVGDAIETIKKCKANKGKKKTINVDKYKNKQTPVPHPDSPLMSKKPLENLTKTDYDTLDKEIDKALEEDAE</sequence>
<evidence type="ECO:0000256" key="3">
    <source>
        <dbReference type="SAM" id="MobiDB-lite"/>
    </source>
</evidence>
<dbReference type="Gene3D" id="1.10.1200.10">
    <property type="entry name" value="ACP-like"/>
    <property type="match status" value="1"/>
</dbReference>
<feature type="domain" description="Carrier" evidence="4">
    <location>
        <begin position="23"/>
        <end position="100"/>
    </location>
</feature>
<evidence type="ECO:0000313" key="5">
    <source>
        <dbReference type="EMBL" id="ADO98651.1"/>
    </source>
</evidence>
<protein>
    <submittedName>
        <fullName evidence="5">Acyl carrier protein ACP</fullName>
    </submittedName>
</protein>
<reference evidence="5 6" key="1">
    <citation type="journal article" date="2010" name="Environ. Microbiol.">
        <title>Genomic analysis of oceanic cyanobacterial myoviruses compared with T4-like myoviruses from diverse hosts and environments.</title>
        <authorList>
            <person name="Sullivan M.B."/>
            <person name="Huang K.H."/>
            <person name="Ignacio-Espinoza J.C."/>
            <person name="Berlin A.M."/>
            <person name="Kelly L."/>
            <person name="Weigele P.R."/>
            <person name="DeFrancesco A.S."/>
            <person name="Kern S.E."/>
            <person name="Thompson L.R."/>
            <person name="Young S."/>
            <person name="Yandava C."/>
            <person name="Fu R."/>
            <person name="Krastins B."/>
            <person name="Chase M."/>
            <person name="Sarracino D."/>
            <person name="Osburne M.S."/>
            <person name="Henn M.R."/>
            <person name="Chisholm S.W."/>
        </authorList>
    </citation>
    <scope>NUCLEOTIDE SEQUENCE [LARGE SCALE GENOMIC DNA]</scope>
    <source>
        <strain evidence="5">M4-247</strain>
    </source>
</reference>
<dbReference type="InterPro" id="IPR009081">
    <property type="entry name" value="PP-bd_ACP"/>
</dbReference>
<dbReference type="Pfam" id="PF00550">
    <property type="entry name" value="PP-binding"/>
    <property type="match status" value="1"/>
</dbReference>
<evidence type="ECO:0000256" key="1">
    <source>
        <dbReference type="ARBA" id="ARBA00022450"/>
    </source>
</evidence>
<dbReference type="SUPFAM" id="SSF47336">
    <property type="entry name" value="ACP-like"/>
    <property type="match status" value="1"/>
</dbReference>
<proteinExistence type="inferred from homology"/>
<dbReference type="InterPro" id="IPR036736">
    <property type="entry name" value="ACP-like_sf"/>
</dbReference>
<dbReference type="PROSITE" id="PS50075">
    <property type="entry name" value="CARRIER"/>
    <property type="match status" value="1"/>
</dbReference>
<dbReference type="KEGG" id="vg:10326940"/>
<dbReference type="PANTHER" id="PTHR20863:SF76">
    <property type="entry name" value="CARRIER DOMAIN-CONTAINING PROTEIN"/>
    <property type="match status" value="1"/>
</dbReference>
<dbReference type="RefSeq" id="YP_004322452.1">
    <property type="nucleotide sequence ID" value="NC_015280.1"/>
</dbReference>
<dbReference type="EMBL" id="GU071101">
    <property type="protein sequence ID" value="ADO98651.1"/>
    <property type="molecule type" value="Genomic_DNA"/>
</dbReference>
<keyword evidence="6" id="KW-1185">Reference proteome</keyword>
<dbReference type="SMR" id="E3SMK8"/>
<dbReference type="HAMAP" id="MF_01217">
    <property type="entry name" value="Acyl_carrier"/>
    <property type="match status" value="1"/>
</dbReference>
<gene>
    <name evidence="5" type="ORF">PHM1_027</name>
</gene>
<name>E3SMK8_9CAUD</name>
<accession>E3SMK8</accession>